<evidence type="ECO:0000256" key="3">
    <source>
        <dbReference type="ARBA" id="ARBA00022679"/>
    </source>
</evidence>
<dbReference type="Bgee" id="ENSCJAG00000003499">
    <property type="expression patterns" value="Expressed in kidney and 6 other cell types or tissues"/>
</dbReference>
<evidence type="ECO:0000256" key="6">
    <source>
        <dbReference type="ARBA" id="ARBA00022989"/>
    </source>
</evidence>
<name>A0A5F4WL36_CALJA</name>
<dbReference type="GO" id="GO:0005789">
    <property type="term" value="C:endoplasmic reticulum membrane"/>
    <property type="evidence" value="ECO:0007669"/>
    <property type="project" value="TreeGrafter"/>
</dbReference>
<evidence type="ECO:0000256" key="4">
    <source>
        <dbReference type="ARBA" id="ARBA00022692"/>
    </source>
</evidence>
<dbReference type="PANTHER" id="PTHR11157:SF19">
    <property type="entry name" value="ELONGATION OF VERY LONG CHAIN FATTY ACIDS PROTEIN 1"/>
    <property type="match status" value="1"/>
</dbReference>
<evidence type="ECO:0000256" key="5">
    <source>
        <dbReference type="ARBA" id="ARBA00022832"/>
    </source>
</evidence>
<dbReference type="EC" id="2.3.1.199" evidence="10"/>
<keyword evidence="5 10" id="KW-0276">Fatty acid metabolism</keyword>
<dbReference type="GO" id="GO:0019367">
    <property type="term" value="P:fatty acid elongation, saturated fatty acid"/>
    <property type="evidence" value="ECO:0007669"/>
    <property type="project" value="TreeGrafter"/>
</dbReference>
<dbReference type="GO" id="GO:0042761">
    <property type="term" value="P:very long-chain fatty acid biosynthetic process"/>
    <property type="evidence" value="ECO:0007669"/>
    <property type="project" value="TreeGrafter"/>
</dbReference>
<protein>
    <recommendedName>
        <fullName evidence="10">Elongation of very long chain fatty acids protein</fullName>
        <ecNumber evidence="10">2.3.1.199</ecNumber>
    </recommendedName>
    <alternativeName>
        <fullName evidence="10">Very-long-chain 3-oxoacyl-CoA synthase</fullName>
    </alternativeName>
</protein>
<feature type="transmembrane region" description="Helical" evidence="10">
    <location>
        <begin position="213"/>
        <end position="238"/>
    </location>
</feature>
<evidence type="ECO:0000313" key="11">
    <source>
        <dbReference type="Ensembl" id="ENSCJAP00000078433.1"/>
    </source>
</evidence>
<dbReference type="Pfam" id="PF01151">
    <property type="entry name" value="ELO"/>
    <property type="match status" value="2"/>
</dbReference>
<accession>A0A5F4WL36</accession>
<dbReference type="InterPro" id="IPR002076">
    <property type="entry name" value="ELO_fam"/>
</dbReference>
<dbReference type="AlphaFoldDB" id="A0A5F4WL36"/>
<comment type="subcellular location">
    <subcellularLocation>
        <location evidence="1">Membrane</location>
        <topology evidence="1">Multi-pass membrane protein</topology>
    </subcellularLocation>
</comment>
<dbReference type="Proteomes" id="UP000008225">
    <property type="component" value="Chromosome 7"/>
</dbReference>
<feature type="transmembrane region" description="Helical" evidence="10">
    <location>
        <begin position="162"/>
        <end position="182"/>
    </location>
</feature>
<dbReference type="GO" id="GO:0030148">
    <property type="term" value="P:sphingolipid biosynthetic process"/>
    <property type="evidence" value="ECO:0007669"/>
    <property type="project" value="TreeGrafter"/>
</dbReference>
<evidence type="ECO:0000256" key="2">
    <source>
        <dbReference type="ARBA" id="ARBA00022516"/>
    </source>
</evidence>
<keyword evidence="6 10" id="KW-1133">Transmembrane helix</keyword>
<keyword evidence="12" id="KW-1185">Reference proteome</keyword>
<keyword evidence="2 10" id="KW-0444">Lipid biosynthesis</keyword>
<keyword evidence="4 10" id="KW-0812">Transmembrane</keyword>
<reference evidence="11" key="3">
    <citation type="submission" date="2025-09" db="UniProtKB">
        <authorList>
            <consortium name="Ensembl"/>
        </authorList>
    </citation>
    <scope>IDENTIFICATION</scope>
</reference>
<dbReference type="PANTHER" id="PTHR11157">
    <property type="entry name" value="FATTY ACID ACYL TRANSFERASE-RELATED"/>
    <property type="match status" value="1"/>
</dbReference>
<dbReference type="GeneTree" id="ENSGT00390000011838"/>
<evidence type="ECO:0000256" key="7">
    <source>
        <dbReference type="ARBA" id="ARBA00023098"/>
    </source>
</evidence>
<evidence type="ECO:0000256" key="1">
    <source>
        <dbReference type="ARBA" id="ARBA00004141"/>
    </source>
</evidence>
<proteinExistence type="inferred from homology"/>
<dbReference type="GO" id="GO:0034625">
    <property type="term" value="P:fatty acid elongation, monounsaturated fatty acid"/>
    <property type="evidence" value="ECO:0007669"/>
    <property type="project" value="TreeGrafter"/>
</dbReference>
<dbReference type="GO" id="GO:0034626">
    <property type="term" value="P:fatty acid elongation, polyunsaturated fatty acid"/>
    <property type="evidence" value="ECO:0007669"/>
    <property type="project" value="TreeGrafter"/>
</dbReference>
<comment type="similarity">
    <text evidence="10">Belongs to the ELO family.</text>
</comment>
<feature type="transmembrane region" description="Helical" evidence="10">
    <location>
        <begin position="20"/>
        <end position="43"/>
    </location>
</feature>
<feature type="transmembrane region" description="Helical" evidence="10">
    <location>
        <begin position="63"/>
        <end position="81"/>
    </location>
</feature>
<sequence>MEAVVNLYQEMMKHADPRIQGYPLMGSPLLMTSILLTYVYFVLSLGPRIMANRKPFQLRGFMIVYNFSLVALSLYIVYEFLMSGWLSTYTWRCDPVDYSNSPEALRMVRVAWLFLFSKFIELMDTVSSGEARLPRVSGEGHYGKRVGGMGSFHAMINSSVHVIMYLYYGLSALGPVAQPYLWWKKHMTAIQLIQFVLVSLHISQYYFMSSCNYQYPVIIHLIWMYGTIFFVLFSNFWYHSYTKGKRLPRALQQNGAPDLAKVKAN</sequence>
<feature type="transmembrane region" description="Helical" evidence="10">
    <location>
        <begin position="189"/>
        <end position="207"/>
    </location>
</feature>
<gene>
    <name evidence="11" type="primary">MED8</name>
    <name evidence="11" type="synonym">ELOVL1</name>
</gene>
<evidence type="ECO:0000256" key="10">
    <source>
        <dbReference type="RuleBase" id="RU361115"/>
    </source>
</evidence>
<evidence type="ECO:0000256" key="9">
    <source>
        <dbReference type="ARBA" id="ARBA00023160"/>
    </source>
</evidence>
<comment type="catalytic activity">
    <reaction evidence="10">
        <text>a very-long-chain acyl-CoA + malonyl-CoA + H(+) = a very-long-chain 3-oxoacyl-CoA + CO2 + CoA</text>
        <dbReference type="Rhea" id="RHEA:32727"/>
        <dbReference type="ChEBI" id="CHEBI:15378"/>
        <dbReference type="ChEBI" id="CHEBI:16526"/>
        <dbReference type="ChEBI" id="CHEBI:57287"/>
        <dbReference type="ChEBI" id="CHEBI:57384"/>
        <dbReference type="ChEBI" id="CHEBI:90725"/>
        <dbReference type="ChEBI" id="CHEBI:90736"/>
        <dbReference type="EC" id="2.3.1.199"/>
    </reaction>
</comment>
<organism evidence="11 12">
    <name type="scientific">Callithrix jacchus</name>
    <name type="common">White-tufted-ear marmoset</name>
    <name type="synonym">Simia Jacchus</name>
    <dbReference type="NCBI Taxonomy" id="9483"/>
    <lineage>
        <taxon>Eukaryota</taxon>
        <taxon>Metazoa</taxon>
        <taxon>Chordata</taxon>
        <taxon>Craniata</taxon>
        <taxon>Vertebrata</taxon>
        <taxon>Euteleostomi</taxon>
        <taxon>Mammalia</taxon>
        <taxon>Eutheria</taxon>
        <taxon>Euarchontoglires</taxon>
        <taxon>Primates</taxon>
        <taxon>Haplorrhini</taxon>
        <taxon>Platyrrhini</taxon>
        <taxon>Cebidae</taxon>
        <taxon>Callitrichinae</taxon>
        <taxon>Callithrix</taxon>
        <taxon>Callithrix</taxon>
    </lineage>
</organism>
<reference evidence="11" key="2">
    <citation type="submission" date="2025-08" db="UniProtKB">
        <authorList>
            <consortium name="Ensembl"/>
        </authorList>
    </citation>
    <scope>IDENTIFICATION</scope>
</reference>
<dbReference type="GO" id="GO:0009922">
    <property type="term" value="F:fatty acid elongase activity"/>
    <property type="evidence" value="ECO:0007669"/>
    <property type="project" value="UniProtKB-EC"/>
</dbReference>
<keyword evidence="7 10" id="KW-0443">Lipid metabolism</keyword>
<reference evidence="11" key="1">
    <citation type="submission" date="2009-03" db="EMBL/GenBank/DDBJ databases">
        <authorList>
            <person name="Warren W."/>
            <person name="Ye L."/>
            <person name="Minx P."/>
            <person name="Worley K."/>
            <person name="Gibbs R."/>
            <person name="Wilson R.K."/>
        </authorList>
    </citation>
    <scope>NUCLEOTIDE SEQUENCE [LARGE SCALE GENOMIC DNA]</scope>
</reference>
<keyword evidence="9 10" id="KW-0275">Fatty acid biosynthesis</keyword>
<keyword evidence="8 10" id="KW-0472">Membrane</keyword>
<dbReference type="Ensembl" id="ENSCJAT00000104294.2">
    <property type="protein sequence ID" value="ENSCJAP00000078433.1"/>
    <property type="gene ID" value="ENSCJAG00000003499.5"/>
</dbReference>
<keyword evidence="3 10" id="KW-0808">Transferase</keyword>
<evidence type="ECO:0000313" key="12">
    <source>
        <dbReference type="Proteomes" id="UP000008225"/>
    </source>
</evidence>
<evidence type="ECO:0000256" key="8">
    <source>
        <dbReference type="ARBA" id="ARBA00023136"/>
    </source>
</evidence>